<keyword evidence="4" id="KW-1185">Reference proteome</keyword>
<dbReference type="AlphaFoldDB" id="K6Q2Y3"/>
<sequence length="426" mass="47273">MTEAIATPVSSLGRGAVAVDVVHERCAGLDVHKQTVTGCVITPEVRETRTFGTMTAPLLELVAWLQHHGVTHVAMESTGVYWKPVYNLLEGSGIEVLVVNAQHIKQVPGRKTDVKDAAWIAELLRHGLLRGSFIPDRNQRELRELVRYRRSLIQEQAREANRIQKVLEGANIKLGDVTSVVLGVSGRQMLKAIIAGETDPEKLADLARGRLRSKRESLVQALTGLIGPHQRRLLAAQLAHVEFLDEQIAALDREIAERMRPYEAILERMDELDGLARRTSEEILAEIGVDMSRFPTHRHLASWAKICPGNNQSAGKRRSGNTGQGNAYLRAALVRAAQAAARTRDTYLAAQFRRLAARRGKNRAKVAVAHSILVIIYHMIKHGTRYNDLGAAHFERLNEQATVRRTVARLEALGYKVTLEKPMSAA</sequence>
<reference evidence="3" key="2">
    <citation type="submission" date="2012-10" db="EMBL/GenBank/DDBJ databases">
        <title>Improved high-quality draft of Thermaerobacter subterraneus C21, DSM 13965.</title>
        <authorList>
            <consortium name="DOE Joint Genome Institute"/>
            <person name="Eisen J."/>
            <person name="Huntemann M."/>
            <person name="Wei C.-L."/>
            <person name="Han J."/>
            <person name="Detter J.C."/>
            <person name="Han C."/>
            <person name="Tapia R."/>
            <person name="Chen A."/>
            <person name="Kyrpides N."/>
            <person name="Mavromatis K."/>
            <person name="Markowitz V."/>
            <person name="Szeto E."/>
            <person name="Ivanova N."/>
            <person name="Mikhailova N."/>
            <person name="Ovchinnikova G."/>
            <person name="Pagani I."/>
            <person name="Pati A."/>
            <person name="Goodwin L."/>
            <person name="Nordberg H.P."/>
            <person name="Cantor M.N."/>
            <person name="Hua S.X."/>
            <person name="Woyke T."/>
            <person name="Eisen J."/>
            <person name="Klenk H.-P."/>
        </authorList>
    </citation>
    <scope>NUCLEOTIDE SEQUENCE [LARGE SCALE GENOMIC DNA]</scope>
    <source>
        <strain evidence="3">DSM 13965</strain>
    </source>
</reference>
<reference evidence="3" key="1">
    <citation type="submission" date="2010-10" db="EMBL/GenBank/DDBJ databases">
        <authorList>
            <consortium name="US DOE Joint Genome Institute (JGI-PGF)"/>
            <person name="Lucas S."/>
            <person name="Copeland A."/>
            <person name="Lapidus A."/>
            <person name="Bruce D."/>
            <person name="Goodwin L."/>
            <person name="Pitluck S."/>
            <person name="Kyrpides N."/>
            <person name="Mavromatis K."/>
            <person name="Detter J.C."/>
            <person name="Han C."/>
            <person name="Land M."/>
            <person name="Hauser L."/>
            <person name="Markowitz V."/>
            <person name="Cheng J.-F."/>
            <person name="Hugenholtz P."/>
            <person name="Woyke T."/>
            <person name="Wu D."/>
            <person name="Pukall R."/>
            <person name="Wahrenburg C."/>
            <person name="Brambilla E."/>
            <person name="Klenk H.-P."/>
            <person name="Eisen J.A."/>
        </authorList>
    </citation>
    <scope>NUCLEOTIDE SEQUENCE [LARGE SCALE GENOMIC DNA]</scope>
    <source>
        <strain evidence="3">DSM 13965</strain>
    </source>
</reference>
<proteinExistence type="predicted"/>
<evidence type="ECO:0000313" key="3">
    <source>
        <dbReference type="EMBL" id="EKP95598.1"/>
    </source>
</evidence>
<evidence type="ECO:0000259" key="1">
    <source>
        <dbReference type="Pfam" id="PF01548"/>
    </source>
</evidence>
<dbReference type="EMBL" id="AENY02000002">
    <property type="protein sequence ID" value="EKP95598.1"/>
    <property type="molecule type" value="Genomic_DNA"/>
</dbReference>
<gene>
    <name evidence="3" type="ORF">ThesuDRAFT_01352</name>
</gene>
<feature type="domain" description="Transposase IS110-like N-terminal" evidence="1">
    <location>
        <begin position="27"/>
        <end position="170"/>
    </location>
</feature>
<dbReference type="GO" id="GO:0006313">
    <property type="term" value="P:DNA transposition"/>
    <property type="evidence" value="ECO:0007669"/>
    <property type="project" value="InterPro"/>
</dbReference>
<dbReference type="STRING" id="867903.ThesuDRAFT_01352"/>
<dbReference type="GO" id="GO:0003677">
    <property type="term" value="F:DNA binding"/>
    <property type="evidence" value="ECO:0007669"/>
    <property type="project" value="InterPro"/>
</dbReference>
<dbReference type="Proteomes" id="UP000005710">
    <property type="component" value="Unassembled WGS sequence"/>
</dbReference>
<dbReference type="Pfam" id="PF01548">
    <property type="entry name" value="DEDD_Tnp_IS110"/>
    <property type="match status" value="1"/>
</dbReference>
<name>K6Q2Y3_9FIRM</name>
<dbReference type="Pfam" id="PF02371">
    <property type="entry name" value="Transposase_20"/>
    <property type="match status" value="1"/>
</dbReference>
<dbReference type="InterPro" id="IPR002525">
    <property type="entry name" value="Transp_IS110-like_N"/>
</dbReference>
<protein>
    <submittedName>
        <fullName evidence="3">Transposase</fullName>
    </submittedName>
</protein>
<comment type="caution">
    <text evidence="3">The sequence shown here is derived from an EMBL/GenBank/DDBJ whole genome shotgun (WGS) entry which is preliminary data.</text>
</comment>
<dbReference type="eggNOG" id="COG3547">
    <property type="taxonomic scope" value="Bacteria"/>
</dbReference>
<dbReference type="HOGENOM" id="CLU_036902_11_0_9"/>
<evidence type="ECO:0000259" key="2">
    <source>
        <dbReference type="Pfam" id="PF02371"/>
    </source>
</evidence>
<dbReference type="PANTHER" id="PTHR33055:SF15">
    <property type="entry name" value="TRANSPOSASE-RELATED"/>
    <property type="match status" value="1"/>
</dbReference>
<dbReference type="GO" id="GO:0004803">
    <property type="term" value="F:transposase activity"/>
    <property type="evidence" value="ECO:0007669"/>
    <property type="project" value="InterPro"/>
</dbReference>
<evidence type="ECO:0000313" key="4">
    <source>
        <dbReference type="Proteomes" id="UP000005710"/>
    </source>
</evidence>
<organism evidence="3 4">
    <name type="scientific">Thermaerobacter subterraneus DSM 13965</name>
    <dbReference type="NCBI Taxonomy" id="867903"/>
    <lineage>
        <taxon>Bacteria</taxon>
        <taxon>Bacillati</taxon>
        <taxon>Bacillota</taxon>
        <taxon>Clostridia</taxon>
        <taxon>Eubacteriales</taxon>
        <taxon>Clostridiales Family XVII. Incertae Sedis</taxon>
        <taxon>Thermaerobacter</taxon>
    </lineage>
</organism>
<dbReference type="PANTHER" id="PTHR33055">
    <property type="entry name" value="TRANSPOSASE FOR INSERTION SEQUENCE ELEMENT IS1111A"/>
    <property type="match status" value="1"/>
</dbReference>
<dbReference type="InterPro" id="IPR047650">
    <property type="entry name" value="Transpos_IS110"/>
</dbReference>
<feature type="domain" description="Transposase IS116/IS110/IS902 C-terminal" evidence="2">
    <location>
        <begin position="268"/>
        <end position="346"/>
    </location>
</feature>
<dbReference type="NCBIfam" id="NF033542">
    <property type="entry name" value="transpos_IS110"/>
    <property type="match status" value="1"/>
</dbReference>
<dbReference type="InterPro" id="IPR003346">
    <property type="entry name" value="Transposase_20"/>
</dbReference>
<accession>K6Q2Y3</accession>